<keyword evidence="1" id="KW-1133">Transmembrane helix</keyword>
<keyword evidence="1" id="KW-0812">Transmembrane</keyword>
<dbReference type="AlphaFoldDB" id="A0A837I872"/>
<gene>
    <name evidence="2" type="ORF">UW20_C0014G0004</name>
</gene>
<keyword evidence="1" id="KW-0472">Membrane</keyword>
<organism evidence="2 3">
    <name type="scientific">Candidatus Woesebacteria bacterium GW2011_GWB1_44_11</name>
    <dbReference type="NCBI Taxonomy" id="1618579"/>
    <lineage>
        <taxon>Bacteria</taxon>
        <taxon>Candidatus Woeseibacteriota</taxon>
    </lineage>
</organism>
<comment type="caution">
    <text evidence="2">The sequence shown here is derived from an EMBL/GenBank/DDBJ whole genome shotgun (WGS) entry which is preliminary data.</text>
</comment>
<accession>A0A837I872</accession>
<feature type="transmembrane region" description="Helical" evidence="1">
    <location>
        <begin position="12"/>
        <end position="30"/>
    </location>
</feature>
<dbReference type="EMBL" id="LCHK01000014">
    <property type="protein sequence ID" value="KKT32454.1"/>
    <property type="molecule type" value="Genomic_DNA"/>
</dbReference>
<evidence type="ECO:0000313" key="2">
    <source>
        <dbReference type="EMBL" id="KKT32454.1"/>
    </source>
</evidence>
<evidence type="ECO:0000313" key="3">
    <source>
        <dbReference type="Proteomes" id="UP000034012"/>
    </source>
</evidence>
<proteinExistence type="predicted"/>
<evidence type="ECO:0000256" key="1">
    <source>
        <dbReference type="SAM" id="Phobius"/>
    </source>
</evidence>
<dbReference type="Proteomes" id="UP000034012">
    <property type="component" value="Unassembled WGS sequence"/>
</dbReference>
<name>A0A837I872_9BACT</name>
<protein>
    <submittedName>
        <fullName evidence="2">Uncharacterized protein</fullName>
    </submittedName>
</protein>
<feature type="transmembrane region" description="Helical" evidence="1">
    <location>
        <begin position="36"/>
        <end position="56"/>
    </location>
</feature>
<sequence length="59" mass="6542">MKIDKKSKASISKYLIYGAVIAVLLSVAGWMGRDIWLASTQWLLIAAVLTLFGIYLKLV</sequence>
<reference evidence="2 3" key="1">
    <citation type="journal article" date="2015" name="Nature">
        <title>rRNA introns, odd ribosomes, and small enigmatic genomes across a large radiation of phyla.</title>
        <authorList>
            <person name="Brown C.T."/>
            <person name="Hug L.A."/>
            <person name="Thomas B.C."/>
            <person name="Sharon I."/>
            <person name="Castelle C.J."/>
            <person name="Singh A."/>
            <person name="Wilkins M.J."/>
            <person name="Williams K.H."/>
            <person name="Banfield J.F."/>
        </authorList>
    </citation>
    <scope>NUCLEOTIDE SEQUENCE [LARGE SCALE GENOMIC DNA]</scope>
</reference>